<dbReference type="Proteomes" id="UP000182569">
    <property type="component" value="Chromosome"/>
</dbReference>
<dbReference type="STRING" id="1552.A7L45_15030"/>
<accession>A0A1J0GIZ0</accession>
<dbReference type="InterPro" id="IPR009060">
    <property type="entry name" value="UBA-like_sf"/>
</dbReference>
<name>A0A1J0GIZ0_9CLOT</name>
<evidence type="ECO:0000313" key="4">
    <source>
        <dbReference type="EMBL" id="APC41297.1"/>
    </source>
</evidence>
<dbReference type="EMBL" id="CP015756">
    <property type="protein sequence ID" value="APC41297.1"/>
    <property type="molecule type" value="Genomic_DNA"/>
</dbReference>
<organism evidence="4 5">
    <name type="scientific">Clostridium estertheticum subsp. estertheticum</name>
    <dbReference type="NCBI Taxonomy" id="1552"/>
    <lineage>
        <taxon>Bacteria</taxon>
        <taxon>Bacillati</taxon>
        <taxon>Bacillota</taxon>
        <taxon>Clostridia</taxon>
        <taxon>Eubacteriales</taxon>
        <taxon>Clostridiaceae</taxon>
        <taxon>Clostridium</taxon>
    </lineage>
</organism>
<keyword evidence="5" id="KW-1185">Reference proteome</keyword>
<dbReference type="KEGG" id="ceu:A7L45_15030"/>
<dbReference type="SUPFAM" id="SSF46934">
    <property type="entry name" value="UBA-like"/>
    <property type="match status" value="1"/>
</dbReference>
<dbReference type="CDD" id="cd14360">
    <property type="entry name" value="UBA_NAC_like_bac"/>
    <property type="match status" value="1"/>
</dbReference>
<dbReference type="InterPro" id="IPR025642">
    <property type="entry name" value="DUF4342"/>
</dbReference>
<keyword evidence="2" id="KW-0812">Transmembrane</keyword>
<dbReference type="RefSeq" id="WP_071613593.1">
    <property type="nucleotide sequence ID" value="NZ_CP015756.1"/>
</dbReference>
<dbReference type="Gene3D" id="1.10.8.10">
    <property type="entry name" value="DNA helicase RuvA subunit, C-terminal domain"/>
    <property type="match status" value="1"/>
</dbReference>
<dbReference type="AlphaFoldDB" id="A0A1J0GIZ0"/>
<feature type="domain" description="DUF4342" evidence="3">
    <location>
        <begin position="51"/>
        <end position="128"/>
    </location>
</feature>
<sequence length="216" mass="24554">MEEITLEKIDIIKERTGVSYTDAKEALEECDANVVDALIYIEAKEKKSAKFNMDEMYTTKDEFLSWIKEIARKGNVTRIKIKRDDKVVIDIPVNAGIAVGIVGLCIPYLFGIGIFAAVVTNVTIEITKADGSVEIINTIIKNTVDDVVNKMSDMGEDVKEKYNETKDSFNKGNKDNKDNKDTNTDNVYQYTVKFEEKDKEEDKKEDIENENIKEDE</sequence>
<protein>
    <submittedName>
        <fullName evidence="4">Ubiquitin</fullName>
    </submittedName>
</protein>
<reference evidence="5" key="1">
    <citation type="journal article" date="2016" name="Front. Microbiol.">
        <title>Complete Genome Sequence of Clostridium estertheticum DSM 8809, a Microbe Identified in Spoiled Vacuum Packed Beef.</title>
        <authorList>
            <person name="Yu Z."/>
            <person name="Gunn L."/>
            <person name="Brennan E."/>
            <person name="Reid R."/>
            <person name="Wall P.G."/>
            <person name="Gaora O.P."/>
            <person name="Hurley D."/>
            <person name="Bolton D."/>
            <person name="Fanning S."/>
        </authorList>
    </citation>
    <scope>NUCLEOTIDE SEQUENCE [LARGE SCALE GENOMIC DNA]</scope>
    <source>
        <strain evidence="5">DSM 8809</strain>
    </source>
</reference>
<proteinExistence type="predicted"/>
<feature type="compositionally biased region" description="Basic and acidic residues" evidence="1">
    <location>
        <begin position="162"/>
        <end position="183"/>
    </location>
</feature>
<evidence type="ECO:0000259" key="3">
    <source>
        <dbReference type="Pfam" id="PF14242"/>
    </source>
</evidence>
<evidence type="ECO:0000313" key="5">
    <source>
        <dbReference type="Proteomes" id="UP000182569"/>
    </source>
</evidence>
<dbReference type="Pfam" id="PF14242">
    <property type="entry name" value="DUF4342"/>
    <property type="match status" value="1"/>
</dbReference>
<keyword evidence="2" id="KW-1133">Transmembrane helix</keyword>
<evidence type="ECO:0000256" key="1">
    <source>
        <dbReference type="SAM" id="MobiDB-lite"/>
    </source>
</evidence>
<gene>
    <name evidence="4" type="ORF">A7L45_15030</name>
</gene>
<feature type="region of interest" description="Disordered" evidence="1">
    <location>
        <begin position="197"/>
        <end position="216"/>
    </location>
</feature>
<dbReference type="OrthoDB" id="129626at2"/>
<feature type="region of interest" description="Disordered" evidence="1">
    <location>
        <begin position="162"/>
        <end position="186"/>
    </location>
</feature>
<keyword evidence="2" id="KW-0472">Membrane</keyword>
<evidence type="ECO:0000256" key="2">
    <source>
        <dbReference type="SAM" id="Phobius"/>
    </source>
</evidence>
<dbReference type="GeneID" id="83593792"/>
<feature type="transmembrane region" description="Helical" evidence="2">
    <location>
        <begin position="87"/>
        <end position="110"/>
    </location>
</feature>